<evidence type="ECO:0000313" key="4">
    <source>
        <dbReference type="EMBL" id="GLD52720.1"/>
    </source>
</evidence>
<dbReference type="InterPro" id="IPR015914">
    <property type="entry name" value="PAPs_N"/>
</dbReference>
<dbReference type="EMBL" id="BRZM01003842">
    <property type="protein sequence ID" value="GLD52720.1"/>
    <property type="molecule type" value="Genomic_DNA"/>
</dbReference>
<feature type="signal peptide" evidence="1">
    <location>
        <begin position="1"/>
        <end position="20"/>
    </location>
</feature>
<comment type="caution">
    <text evidence="6">The sequence shown here is derived from an EMBL/GenBank/DDBJ whole genome shotgun (WGS) entry which is preliminary data.</text>
</comment>
<evidence type="ECO:0000256" key="1">
    <source>
        <dbReference type="SAM" id="SignalP"/>
    </source>
</evidence>
<dbReference type="SUPFAM" id="SSF49363">
    <property type="entry name" value="Purple acid phosphatase, N-terminal domain"/>
    <property type="match status" value="1"/>
</dbReference>
<dbReference type="EMBL" id="BRZM01003843">
    <property type="protein sequence ID" value="GLD52730.1"/>
    <property type="molecule type" value="Genomic_DNA"/>
</dbReference>
<evidence type="ECO:0000313" key="5">
    <source>
        <dbReference type="EMBL" id="GLD52730.1"/>
    </source>
</evidence>
<dbReference type="PANTHER" id="PTHR45867:SF3">
    <property type="entry name" value="ACID PHOSPHATASE TYPE 7"/>
    <property type="match status" value="1"/>
</dbReference>
<sequence length="170" mass="18743">MVPVRAACAFLSLAPLLVLGVPPIWTQPEQVHLSYPGEPGSMVVTWTTFSKTESKVEYSLLGGRLFEMTAKGDATLFVDSGKEKRRMYIHRVTLAGLKPAAAYAYHCGSDDGWSDVFSFTALNNNTSFSPRFALYGDLGNENPQSLARLQKETQLGMYDVILHIGKLHTD</sequence>
<feature type="chain" id="PRO_5042440972" evidence="1">
    <location>
        <begin position="21"/>
        <end position="170"/>
    </location>
</feature>
<name>A0AAD3MF17_LATJO</name>
<dbReference type="GO" id="GO:0046872">
    <property type="term" value="F:metal ion binding"/>
    <property type="evidence" value="ECO:0007669"/>
    <property type="project" value="InterPro"/>
</dbReference>
<accession>A0AAD3MF17</accession>
<proteinExistence type="predicted"/>
<dbReference type="EMBL" id="BRZM01003843">
    <property type="protein sequence ID" value="GLD52732.1"/>
    <property type="molecule type" value="Genomic_DNA"/>
</dbReference>
<keyword evidence="7" id="KW-1185">Reference proteome</keyword>
<dbReference type="InterPro" id="IPR008963">
    <property type="entry name" value="Purple_acid_Pase-like_N"/>
</dbReference>
<evidence type="ECO:0000259" key="2">
    <source>
        <dbReference type="Pfam" id="PF16656"/>
    </source>
</evidence>
<keyword evidence="1" id="KW-0732">Signal</keyword>
<dbReference type="AlphaFoldDB" id="A0AAD3MF17"/>
<dbReference type="Proteomes" id="UP001279410">
    <property type="component" value="Unassembled WGS sequence"/>
</dbReference>
<organism evidence="6 7">
    <name type="scientific">Lates japonicus</name>
    <name type="common">Japanese lates</name>
    <dbReference type="NCBI Taxonomy" id="270547"/>
    <lineage>
        <taxon>Eukaryota</taxon>
        <taxon>Metazoa</taxon>
        <taxon>Chordata</taxon>
        <taxon>Craniata</taxon>
        <taxon>Vertebrata</taxon>
        <taxon>Euteleostomi</taxon>
        <taxon>Actinopterygii</taxon>
        <taxon>Neopterygii</taxon>
        <taxon>Teleostei</taxon>
        <taxon>Neoteleostei</taxon>
        <taxon>Acanthomorphata</taxon>
        <taxon>Carangaria</taxon>
        <taxon>Carangaria incertae sedis</taxon>
        <taxon>Centropomidae</taxon>
        <taxon>Lates</taxon>
    </lineage>
</organism>
<dbReference type="Gene3D" id="2.60.40.380">
    <property type="entry name" value="Purple acid phosphatase-like, N-terminal"/>
    <property type="match status" value="1"/>
</dbReference>
<dbReference type="PANTHER" id="PTHR45867">
    <property type="entry name" value="PURPLE ACID PHOSPHATASE"/>
    <property type="match status" value="1"/>
</dbReference>
<feature type="domain" description="Purple acid phosphatase N-terminal" evidence="2">
    <location>
        <begin position="28"/>
        <end position="120"/>
    </location>
</feature>
<evidence type="ECO:0000313" key="6">
    <source>
        <dbReference type="EMBL" id="GLD52732.1"/>
    </source>
</evidence>
<reference evidence="6" key="1">
    <citation type="submission" date="2022-08" db="EMBL/GenBank/DDBJ databases">
        <title>Genome sequencing of akame (Lates japonicus).</title>
        <authorList>
            <person name="Hashiguchi Y."/>
            <person name="Takahashi H."/>
        </authorList>
    </citation>
    <scope>NUCLEOTIDE SEQUENCE</scope>
    <source>
        <strain evidence="6">Kochi</strain>
    </source>
</reference>
<evidence type="ECO:0000313" key="7">
    <source>
        <dbReference type="Proteomes" id="UP001279410"/>
    </source>
</evidence>
<evidence type="ECO:0000313" key="3">
    <source>
        <dbReference type="EMBL" id="GLD52718.1"/>
    </source>
</evidence>
<dbReference type="GO" id="GO:0003993">
    <property type="term" value="F:acid phosphatase activity"/>
    <property type="evidence" value="ECO:0007669"/>
    <property type="project" value="InterPro"/>
</dbReference>
<gene>
    <name evidence="3" type="ORF">AKAME5_002826600</name>
    <name evidence="4" type="ORF">AKAME5_002826700</name>
    <name evidence="5" type="ORF">AKAME5_002826800</name>
    <name evidence="6" type="ORF">AKAME5_002826900</name>
</gene>
<protein>
    <submittedName>
        <fullName evidence="6">Acid phosphatase type 7 isoform X1</fullName>
    </submittedName>
</protein>
<dbReference type="EMBL" id="BRZM01003842">
    <property type="protein sequence ID" value="GLD52718.1"/>
    <property type="molecule type" value="Genomic_DNA"/>
</dbReference>
<dbReference type="Pfam" id="PF16656">
    <property type="entry name" value="Pur_ac_phosph_N"/>
    <property type="match status" value="1"/>
</dbReference>